<comment type="caution">
    <text evidence="2">The sequence shown here is derived from an EMBL/GenBank/DDBJ whole genome shotgun (WGS) entry which is preliminary data.</text>
</comment>
<dbReference type="NCBIfam" id="TIGR02532">
    <property type="entry name" value="IV_pilin_GFxxxE"/>
    <property type="match status" value="1"/>
</dbReference>
<evidence type="ECO:0000313" key="3">
    <source>
        <dbReference type="Proteomes" id="UP000290682"/>
    </source>
</evidence>
<organism evidence="2 3">
    <name type="scientific">Crenobacter cavernae</name>
    <dbReference type="NCBI Taxonomy" id="2290923"/>
    <lineage>
        <taxon>Bacteria</taxon>
        <taxon>Pseudomonadati</taxon>
        <taxon>Pseudomonadota</taxon>
        <taxon>Betaproteobacteria</taxon>
        <taxon>Neisseriales</taxon>
        <taxon>Neisseriaceae</taxon>
        <taxon>Crenobacter</taxon>
    </lineage>
</organism>
<protein>
    <submittedName>
        <fullName evidence="2">Type II secretion system protein</fullName>
    </submittedName>
</protein>
<evidence type="ECO:0000256" key="1">
    <source>
        <dbReference type="ARBA" id="ARBA00022481"/>
    </source>
</evidence>
<sequence length="157" mass="17368">MRLARGFTLIELMMALTLLALLASAAFPLVELNARRNREAELRSALRQIRTAIDAYKRASDEGRIARSPEASGYPAELALLAKGVTDQTDLKGRKLYFLRRVPADPMCECPGTPPEATWQLRSYASPPDSPSAGADVFDVMSRSRRDGLNGVPYKDW</sequence>
<dbReference type="RefSeq" id="WP_129213156.1">
    <property type="nucleotide sequence ID" value="NZ_REGR01000011.1"/>
</dbReference>
<reference evidence="2 3" key="1">
    <citation type="submission" date="2018-10" db="EMBL/GenBank/DDBJ databases">
        <title>Draft genome of Fastidiocella sp. strain 375T, a bacterium isolated from a karstic cave dripping water.</title>
        <authorList>
            <person name="Coelho C."/>
            <person name="Verissimo A."/>
            <person name="Tiago I."/>
        </authorList>
    </citation>
    <scope>NUCLEOTIDE SEQUENCE [LARGE SCALE GENOMIC DNA]</scope>
    <source>
        <strain evidence="2 3">CAVE-375</strain>
    </source>
</reference>
<dbReference type="Proteomes" id="UP000290682">
    <property type="component" value="Unassembled WGS sequence"/>
</dbReference>
<dbReference type="SUPFAM" id="SSF54523">
    <property type="entry name" value="Pili subunits"/>
    <property type="match status" value="1"/>
</dbReference>
<gene>
    <name evidence="2" type="ORF">EBB06_10595</name>
</gene>
<name>A0ABY0FB68_9NEIS</name>
<dbReference type="InterPro" id="IPR012902">
    <property type="entry name" value="N_methyl_site"/>
</dbReference>
<keyword evidence="1" id="KW-0488">Methylation</keyword>
<dbReference type="PROSITE" id="PS00409">
    <property type="entry name" value="PROKAR_NTER_METHYL"/>
    <property type="match status" value="1"/>
</dbReference>
<dbReference type="Gene3D" id="3.30.700.10">
    <property type="entry name" value="Glycoprotein, Type 4 Pilin"/>
    <property type="match status" value="1"/>
</dbReference>
<dbReference type="InterPro" id="IPR000983">
    <property type="entry name" value="Bac_GSPG_pilin"/>
</dbReference>
<dbReference type="Pfam" id="PF07963">
    <property type="entry name" value="N_methyl"/>
    <property type="match status" value="1"/>
</dbReference>
<accession>A0ABY0FB68</accession>
<dbReference type="EMBL" id="REGR01000011">
    <property type="protein sequence ID" value="RXZ43207.1"/>
    <property type="molecule type" value="Genomic_DNA"/>
</dbReference>
<keyword evidence="3" id="KW-1185">Reference proteome</keyword>
<dbReference type="PRINTS" id="PR00813">
    <property type="entry name" value="BCTERIALGSPG"/>
</dbReference>
<evidence type="ECO:0000313" key="2">
    <source>
        <dbReference type="EMBL" id="RXZ43207.1"/>
    </source>
</evidence>
<proteinExistence type="predicted"/>
<dbReference type="InterPro" id="IPR045584">
    <property type="entry name" value="Pilin-like"/>
</dbReference>